<dbReference type="Gene3D" id="3.30.710.10">
    <property type="entry name" value="Potassium Channel Kv1.1, Chain A"/>
    <property type="match status" value="1"/>
</dbReference>
<protein>
    <recommendedName>
        <fullName evidence="1">BTB domain-containing protein</fullName>
    </recommendedName>
</protein>
<dbReference type="HOGENOM" id="CLU_756877_0_0_1"/>
<evidence type="ECO:0000313" key="3">
    <source>
        <dbReference type="Proteomes" id="UP000054279"/>
    </source>
</evidence>
<dbReference type="CDD" id="cd18186">
    <property type="entry name" value="BTB_POZ_ZBTB_KLHL-like"/>
    <property type="match status" value="1"/>
</dbReference>
<reference evidence="2 3" key="1">
    <citation type="submission" date="2014-06" db="EMBL/GenBank/DDBJ databases">
        <title>Evolutionary Origins and Diversification of the Mycorrhizal Mutualists.</title>
        <authorList>
            <consortium name="DOE Joint Genome Institute"/>
            <consortium name="Mycorrhizal Genomics Consortium"/>
            <person name="Kohler A."/>
            <person name="Kuo A."/>
            <person name="Nagy L.G."/>
            <person name="Floudas D."/>
            <person name="Copeland A."/>
            <person name="Barry K.W."/>
            <person name="Cichocki N."/>
            <person name="Veneault-Fourrey C."/>
            <person name="LaButti K."/>
            <person name="Lindquist E.A."/>
            <person name="Lipzen A."/>
            <person name="Lundell T."/>
            <person name="Morin E."/>
            <person name="Murat C."/>
            <person name="Riley R."/>
            <person name="Ohm R."/>
            <person name="Sun H."/>
            <person name="Tunlid A."/>
            <person name="Henrissat B."/>
            <person name="Grigoriev I.V."/>
            <person name="Hibbett D.S."/>
            <person name="Martin F."/>
        </authorList>
    </citation>
    <scope>NUCLEOTIDE SEQUENCE [LARGE SCALE GENOMIC DNA]</scope>
    <source>
        <strain evidence="2 3">SS14</strain>
    </source>
</reference>
<gene>
    <name evidence="2" type="ORF">M422DRAFT_68581</name>
</gene>
<dbReference type="SMART" id="SM00225">
    <property type="entry name" value="BTB"/>
    <property type="match status" value="1"/>
</dbReference>
<dbReference type="InterPro" id="IPR000210">
    <property type="entry name" value="BTB/POZ_dom"/>
</dbReference>
<dbReference type="SUPFAM" id="SSF54695">
    <property type="entry name" value="POZ domain"/>
    <property type="match status" value="1"/>
</dbReference>
<feature type="domain" description="BTB" evidence="1">
    <location>
        <begin position="23"/>
        <end position="95"/>
    </location>
</feature>
<dbReference type="EMBL" id="KN837145">
    <property type="protein sequence ID" value="KIJ40280.1"/>
    <property type="molecule type" value="Genomic_DNA"/>
</dbReference>
<name>A0A0C9VPZ8_SPHS4</name>
<organism evidence="2 3">
    <name type="scientific">Sphaerobolus stellatus (strain SS14)</name>
    <dbReference type="NCBI Taxonomy" id="990650"/>
    <lineage>
        <taxon>Eukaryota</taxon>
        <taxon>Fungi</taxon>
        <taxon>Dikarya</taxon>
        <taxon>Basidiomycota</taxon>
        <taxon>Agaricomycotina</taxon>
        <taxon>Agaricomycetes</taxon>
        <taxon>Phallomycetidae</taxon>
        <taxon>Geastrales</taxon>
        <taxon>Sphaerobolaceae</taxon>
        <taxon>Sphaerobolus</taxon>
    </lineage>
</organism>
<dbReference type="Pfam" id="PF00651">
    <property type="entry name" value="BTB"/>
    <property type="match status" value="1"/>
</dbReference>
<evidence type="ECO:0000259" key="1">
    <source>
        <dbReference type="PROSITE" id="PS50097"/>
    </source>
</evidence>
<accession>A0A0C9VPZ8</accession>
<dbReference type="Proteomes" id="UP000054279">
    <property type="component" value="Unassembled WGS sequence"/>
</dbReference>
<keyword evidence="3" id="KW-1185">Reference proteome</keyword>
<dbReference type="OrthoDB" id="3036049at2759"/>
<dbReference type="AlphaFoldDB" id="A0A0C9VPZ8"/>
<sequence length="376" mass="42940">MNTNQDSSYVNHINHPPFWHEDGDIILSALDPGANTECKFRVHKVLLSLQSPVFRDMFSMGGRNRDDSEDPCPVVPLRDDSVDDVRALLTVLYNGFGLYEDTPSISFDEAIGVLKLSHKYQMEQLRKGIIRLLKRSWPLDRDEFVTIMKQSAIYPSASRIRNCVQLVNAAHIADAYELLPTALYELAILKPNPQDQAFMRLRGLSSEDLYHISIGKSRMIERYKSLEIASSGDISLTVWDIKLPKKDQIPIFTERQRYRTCAQQKSKVFANQWNAETNSVEQEVAEVYFCKEVFDSWKKIICECLYHQSYGIGGFSDGITAKYFTTASACSGCAKWMMVLIKNKATEVWQNIPADFDLPEIKPSEYLPDARPPPYI</sequence>
<dbReference type="PROSITE" id="PS50097">
    <property type="entry name" value="BTB"/>
    <property type="match status" value="1"/>
</dbReference>
<dbReference type="InterPro" id="IPR011333">
    <property type="entry name" value="SKP1/BTB/POZ_sf"/>
</dbReference>
<evidence type="ECO:0000313" key="2">
    <source>
        <dbReference type="EMBL" id="KIJ40280.1"/>
    </source>
</evidence>
<proteinExistence type="predicted"/>